<dbReference type="PANTHER" id="PTHR35337:SF1">
    <property type="entry name" value="SLR1478 PROTEIN"/>
    <property type="match status" value="1"/>
</dbReference>
<dbReference type="AlphaFoldDB" id="X1HZU1"/>
<evidence type="ECO:0000313" key="2">
    <source>
        <dbReference type="EMBL" id="GAH62575.1"/>
    </source>
</evidence>
<keyword evidence="1" id="KW-1133">Transmembrane helix</keyword>
<accession>X1HZU1</accession>
<feature type="transmembrane region" description="Helical" evidence="1">
    <location>
        <begin position="107"/>
        <end position="127"/>
    </location>
</feature>
<reference evidence="2" key="1">
    <citation type="journal article" date="2014" name="Front. Microbiol.">
        <title>High frequency of phylogenetically diverse reductive dehalogenase-homologous genes in deep subseafloor sedimentary metagenomes.</title>
        <authorList>
            <person name="Kawai M."/>
            <person name="Futagami T."/>
            <person name="Toyoda A."/>
            <person name="Takaki Y."/>
            <person name="Nishi S."/>
            <person name="Hori S."/>
            <person name="Arai W."/>
            <person name="Tsubouchi T."/>
            <person name="Morono Y."/>
            <person name="Uchiyama I."/>
            <person name="Ito T."/>
            <person name="Fujiyama A."/>
            <person name="Inagaki F."/>
            <person name="Takami H."/>
        </authorList>
    </citation>
    <scope>NUCLEOTIDE SEQUENCE</scope>
    <source>
        <strain evidence="2">Expedition CK06-06</strain>
    </source>
</reference>
<keyword evidence="1" id="KW-0472">Membrane</keyword>
<proteinExistence type="predicted"/>
<dbReference type="EMBL" id="BARU01030306">
    <property type="protein sequence ID" value="GAH62575.1"/>
    <property type="molecule type" value="Genomic_DNA"/>
</dbReference>
<sequence length="197" mass="22994">MMKLQEFIERKRKNWDRLENLLAIIKRKKFSSLTPPEIRELSNRYRRAASELAYAQTYFPRSEITFYLNRLVGRAYQQVYQARRLTWRTVGRFFLYGYPRLFRKNQAFFFIALAIFSAGAILGFVVVEINPEAAGLLLPDRIIEKIEQREMWTTDIFNIFPPAVISSMIFTNNIAVTFMAFALGILAGLGTVYLLVL</sequence>
<dbReference type="InterPro" id="IPR002798">
    <property type="entry name" value="SpoIIM-like"/>
</dbReference>
<protein>
    <recommendedName>
        <fullName evidence="3">Stage II sporulation protein M</fullName>
    </recommendedName>
</protein>
<name>X1HZU1_9ZZZZ</name>
<gene>
    <name evidence="2" type="ORF">S03H2_48114</name>
</gene>
<organism evidence="2">
    <name type="scientific">marine sediment metagenome</name>
    <dbReference type="NCBI Taxonomy" id="412755"/>
    <lineage>
        <taxon>unclassified sequences</taxon>
        <taxon>metagenomes</taxon>
        <taxon>ecological metagenomes</taxon>
    </lineage>
</organism>
<dbReference type="PANTHER" id="PTHR35337">
    <property type="entry name" value="SLR1478 PROTEIN"/>
    <property type="match status" value="1"/>
</dbReference>
<dbReference type="Pfam" id="PF01944">
    <property type="entry name" value="SpoIIM"/>
    <property type="match status" value="1"/>
</dbReference>
<evidence type="ECO:0008006" key="3">
    <source>
        <dbReference type="Google" id="ProtNLM"/>
    </source>
</evidence>
<feature type="transmembrane region" description="Helical" evidence="1">
    <location>
        <begin position="174"/>
        <end position="196"/>
    </location>
</feature>
<keyword evidence="1" id="KW-0812">Transmembrane</keyword>
<evidence type="ECO:0000256" key="1">
    <source>
        <dbReference type="SAM" id="Phobius"/>
    </source>
</evidence>
<comment type="caution">
    <text evidence="2">The sequence shown here is derived from an EMBL/GenBank/DDBJ whole genome shotgun (WGS) entry which is preliminary data.</text>
</comment>
<feature type="non-terminal residue" evidence="2">
    <location>
        <position position="197"/>
    </location>
</feature>